<organism evidence="1 2">
    <name type="scientific">Luteimonas vadosa</name>
    <dbReference type="NCBI Taxonomy" id="1165507"/>
    <lineage>
        <taxon>Bacteria</taxon>
        <taxon>Pseudomonadati</taxon>
        <taxon>Pseudomonadota</taxon>
        <taxon>Gammaproteobacteria</taxon>
        <taxon>Lysobacterales</taxon>
        <taxon>Lysobacteraceae</taxon>
        <taxon>Luteimonas</taxon>
    </lineage>
</organism>
<dbReference type="EMBL" id="BAABJY010000001">
    <property type="protein sequence ID" value="GAA4853489.1"/>
    <property type="molecule type" value="Genomic_DNA"/>
</dbReference>
<name>A0ABP9DPU1_9GAMM</name>
<keyword evidence="2" id="KW-1185">Reference proteome</keyword>
<evidence type="ECO:0000313" key="2">
    <source>
        <dbReference type="Proteomes" id="UP001501323"/>
    </source>
</evidence>
<proteinExistence type="predicted"/>
<accession>A0ABP9DPU1</accession>
<evidence type="ECO:0008006" key="3">
    <source>
        <dbReference type="Google" id="ProtNLM"/>
    </source>
</evidence>
<dbReference type="Proteomes" id="UP001501323">
    <property type="component" value="Unassembled WGS sequence"/>
</dbReference>
<evidence type="ECO:0000313" key="1">
    <source>
        <dbReference type="EMBL" id="GAA4853489.1"/>
    </source>
</evidence>
<dbReference type="InterPro" id="IPR007922">
    <property type="entry name" value="DciA-like"/>
</dbReference>
<comment type="caution">
    <text evidence="1">The sequence shown here is derived from an EMBL/GenBank/DDBJ whole genome shotgun (WGS) entry which is preliminary data.</text>
</comment>
<dbReference type="Pfam" id="PF05258">
    <property type="entry name" value="DciA"/>
    <property type="match status" value="1"/>
</dbReference>
<protein>
    <recommendedName>
        <fullName evidence="3">DUF721 domain-containing protein</fullName>
    </recommendedName>
</protein>
<gene>
    <name evidence="1" type="ORF">GCM10023332_00660</name>
</gene>
<reference evidence="2" key="1">
    <citation type="journal article" date="2019" name="Int. J. Syst. Evol. Microbiol.">
        <title>The Global Catalogue of Microorganisms (GCM) 10K type strain sequencing project: providing services to taxonomists for standard genome sequencing and annotation.</title>
        <authorList>
            <consortium name="The Broad Institute Genomics Platform"/>
            <consortium name="The Broad Institute Genome Sequencing Center for Infectious Disease"/>
            <person name="Wu L."/>
            <person name="Ma J."/>
        </authorList>
    </citation>
    <scope>NUCLEOTIDE SEQUENCE [LARGE SCALE GENOMIC DNA]</scope>
    <source>
        <strain evidence="2">JCM 18392</strain>
    </source>
</reference>
<sequence>MQLDALDHLLRPHLPPSIAAHARLANINGAKLVFVVDSPVWHARLRLAAPALLETARSIGLDVSGLVVKTTTQPLHPPGRAIPRPVSLSAAATEGLRAALASLREPGSGDGGDAS</sequence>